<accession>A0A9D7XNM6</accession>
<dbReference type="EMBL" id="JADKGY010000006">
    <property type="protein sequence ID" value="MBK9982360.1"/>
    <property type="molecule type" value="Genomic_DNA"/>
</dbReference>
<dbReference type="AlphaFoldDB" id="A0A9D7XNM6"/>
<reference evidence="1 2" key="1">
    <citation type="submission" date="2020-10" db="EMBL/GenBank/DDBJ databases">
        <title>Connecting structure to function with the recovery of over 1000 high-quality activated sludge metagenome-assembled genomes encoding full-length rRNA genes using long-read sequencing.</title>
        <authorList>
            <person name="Singleton C.M."/>
            <person name="Petriglieri F."/>
            <person name="Kristensen J.M."/>
            <person name="Kirkegaard R.H."/>
            <person name="Michaelsen T.Y."/>
            <person name="Andersen M.H."/>
            <person name="Karst S.M."/>
            <person name="Dueholm M.S."/>
            <person name="Nielsen P.H."/>
            <person name="Albertsen M."/>
        </authorList>
    </citation>
    <scope>NUCLEOTIDE SEQUENCE [LARGE SCALE GENOMIC DNA]</scope>
    <source>
        <strain evidence="1">Ribe_18-Q3-R11-54_MAXAC.273</strain>
    </source>
</reference>
<evidence type="ECO:0008006" key="3">
    <source>
        <dbReference type="Google" id="ProtNLM"/>
    </source>
</evidence>
<name>A0A9D7XNM6_9BACT</name>
<dbReference type="Proteomes" id="UP000808337">
    <property type="component" value="Unassembled WGS sequence"/>
</dbReference>
<evidence type="ECO:0000313" key="2">
    <source>
        <dbReference type="Proteomes" id="UP000808337"/>
    </source>
</evidence>
<protein>
    <recommendedName>
        <fullName evidence="3">Endonuclease/exonuclease/phosphatase domain-containing protein</fullName>
    </recommendedName>
</protein>
<dbReference type="SUPFAM" id="SSF56219">
    <property type="entry name" value="DNase I-like"/>
    <property type="match status" value="1"/>
</dbReference>
<evidence type="ECO:0000313" key="1">
    <source>
        <dbReference type="EMBL" id="MBK9982360.1"/>
    </source>
</evidence>
<proteinExistence type="predicted"/>
<comment type="caution">
    <text evidence="1">The sequence shown here is derived from an EMBL/GenBank/DDBJ whole genome shotgun (WGS) entry which is preliminary data.</text>
</comment>
<gene>
    <name evidence="1" type="ORF">IPP15_08040</name>
</gene>
<dbReference type="Gene3D" id="3.60.10.10">
    <property type="entry name" value="Endonuclease/exonuclease/phosphatase"/>
    <property type="match status" value="1"/>
</dbReference>
<dbReference type="InterPro" id="IPR036691">
    <property type="entry name" value="Endo/exonu/phosph_ase_sf"/>
</dbReference>
<organism evidence="1 2">
    <name type="scientific">Candidatus Opimibacter skivensis</name>
    <dbReference type="NCBI Taxonomy" id="2982028"/>
    <lineage>
        <taxon>Bacteria</taxon>
        <taxon>Pseudomonadati</taxon>
        <taxon>Bacteroidota</taxon>
        <taxon>Saprospiria</taxon>
        <taxon>Saprospirales</taxon>
        <taxon>Saprospiraceae</taxon>
        <taxon>Candidatus Opimibacter</taxon>
    </lineage>
</organism>
<sequence length="48" mass="5547">MISDLIDHLIDFIFVRNKVQVLKYAILSDSWNGNMASDHLPVFTEVKL</sequence>